<protein>
    <submittedName>
        <fullName evidence="2">Uncharacterized protein</fullName>
    </submittedName>
</protein>
<evidence type="ECO:0000313" key="2">
    <source>
        <dbReference type="EMBL" id="ORY91615.1"/>
    </source>
</evidence>
<feature type="compositionally biased region" description="Basic residues" evidence="1">
    <location>
        <begin position="1"/>
        <end position="10"/>
    </location>
</feature>
<name>A0A1Y2G2L8_9BASI</name>
<dbReference type="AlphaFoldDB" id="A0A1Y2G2L8"/>
<dbReference type="InParanoid" id="A0A1Y2G2L8"/>
<evidence type="ECO:0000256" key="1">
    <source>
        <dbReference type="SAM" id="MobiDB-lite"/>
    </source>
</evidence>
<feature type="compositionally biased region" description="Low complexity" evidence="1">
    <location>
        <begin position="393"/>
        <end position="404"/>
    </location>
</feature>
<keyword evidence="3" id="KW-1185">Reference proteome</keyword>
<organism evidence="2 3">
    <name type="scientific">Leucosporidium creatinivorum</name>
    <dbReference type="NCBI Taxonomy" id="106004"/>
    <lineage>
        <taxon>Eukaryota</taxon>
        <taxon>Fungi</taxon>
        <taxon>Dikarya</taxon>
        <taxon>Basidiomycota</taxon>
        <taxon>Pucciniomycotina</taxon>
        <taxon>Microbotryomycetes</taxon>
        <taxon>Leucosporidiales</taxon>
        <taxon>Leucosporidium</taxon>
    </lineage>
</organism>
<gene>
    <name evidence="2" type="ORF">BCR35DRAFT_328211</name>
</gene>
<evidence type="ECO:0000313" key="3">
    <source>
        <dbReference type="Proteomes" id="UP000193467"/>
    </source>
</evidence>
<proteinExistence type="predicted"/>
<dbReference type="EMBL" id="MCGR01000002">
    <property type="protein sequence ID" value="ORY91615.1"/>
    <property type="molecule type" value="Genomic_DNA"/>
</dbReference>
<reference evidence="2 3" key="1">
    <citation type="submission" date="2016-07" db="EMBL/GenBank/DDBJ databases">
        <title>Pervasive Adenine N6-methylation of Active Genes in Fungi.</title>
        <authorList>
            <consortium name="DOE Joint Genome Institute"/>
            <person name="Mondo S.J."/>
            <person name="Dannebaum R.O."/>
            <person name="Kuo R.C."/>
            <person name="Labutti K."/>
            <person name="Haridas S."/>
            <person name="Kuo A."/>
            <person name="Salamov A."/>
            <person name="Ahrendt S.R."/>
            <person name="Lipzen A."/>
            <person name="Sullivan W."/>
            <person name="Andreopoulos W.B."/>
            <person name="Clum A."/>
            <person name="Lindquist E."/>
            <person name="Daum C."/>
            <person name="Ramamoorthy G.K."/>
            <person name="Gryganskyi A."/>
            <person name="Culley D."/>
            <person name="Magnuson J.K."/>
            <person name="James T.Y."/>
            <person name="O'Malley M.A."/>
            <person name="Stajich J.E."/>
            <person name="Spatafora J.W."/>
            <person name="Visel A."/>
            <person name="Grigoriev I.V."/>
        </authorList>
    </citation>
    <scope>NUCLEOTIDE SEQUENCE [LARGE SCALE GENOMIC DNA]</scope>
    <source>
        <strain evidence="2 3">62-1032</strain>
    </source>
</reference>
<feature type="region of interest" description="Disordered" evidence="1">
    <location>
        <begin position="1"/>
        <end position="24"/>
    </location>
</feature>
<dbReference type="Proteomes" id="UP000193467">
    <property type="component" value="Unassembled WGS sequence"/>
</dbReference>
<sequence length="770" mass="85894">MSRFLKSRLRGKNDDHRSRAIPSTELHPALASLPQFTPSPIQLAPFADAEHHAHELVARFLHAAYPRAPTAEPPKTVFDGMFDESHSISGSAVHKGAKRQTIIEEGTPFIHAHGPGVWMPQVLAKVGNVTTEGNRLALLLPDAGKSGVHVPGRDGLPATTWEFRQVFRDVRRTPSPVHNQGGTPYASLWICRPLTPQGHRQRSPSASESAPELEVGIWVLFTREPDWQRKEERLKEGDVEEREKYTPPKDKGVGKAHVALARALMREVDADGLLPKVGWTMSLRPQGTYGGLALTIHHAHLFIPCSAFQQQTVMYALPESHSRPLFPFLSFSWEDEQTNEIKQGAMRLKFHGNVVGQDNLVKEAKWELYTCRMSRFFKNRGKGNEGYALQPIRSSAPGRRGSSPELHPELASLPQFTPSPIALAEFAKGEDHHQQLVDLFVHTAYPRAPTAEPQNEPWKASVHTAHSILGYPLSGDVEEHHALPDHTRIIFAYGAGVWQSHILAQTFHENSHGDRLALLLPDAGKSGVNVPGSSDLPATNWEYRQMLRHVSPTLSPTKHLTSPFPYASFWICRPLDKAGHRLKDLDGRDLGIVVVFVKDSDGERKVERQYDVRGYSKISLRLSYSPHGASPAFVELARALMISADEDGIPPAEGWTLHFLNNAKTDLCVKGAAAHVWVRCVAQLQSTVMYTLPEGRQGRMEPLMFSWQEDEVDHTGSTVKRRRHESVSARYTGKTVDKTSNLVTQTRWSVFPRASWPQALGGLQEIIFEV</sequence>
<feature type="region of interest" description="Disordered" evidence="1">
    <location>
        <begin position="232"/>
        <end position="252"/>
    </location>
</feature>
<comment type="caution">
    <text evidence="2">The sequence shown here is derived from an EMBL/GenBank/DDBJ whole genome shotgun (WGS) entry which is preliminary data.</text>
</comment>
<accession>A0A1Y2G2L8</accession>
<feature type="region of interest" description="Disordered" evidence="1">
    <location>
        <begin position="387"/>
        <end position="411"/>
    </location>
</feature>